<dbReference type="InterPro" id="IPR044880">
    <property type="entry name" value="NCX_ion-bd_dom_sf"/>
</dbReference>
<feature type="transmembrane region" description="Helical" evidence="5">
    <location>
        <begin position="179"/>
        <end position="197"/>
    </location>
</feature>
<keyword evidence="2 5" id="KW-0812">Transmembrane</keyword>
<dbReference type="NCBIfam" id="TIGR00367">
    <property type="entry name" value="calcium/sodium antiporter"/>
    <property type="match status" value="1"/>
</dbReference>
<keyword evidence="4 5" id="KW-0472">Membrane</keyword>
<evidence type="ECO:0000256" key="3">
    <source>
        <dbReference type="ARBA" id="ARBA00022989"/>
    </source>
</evidence>
<feature type="transmembrane region" description="Helical" evidence="5">
    <location>
        <begin position="140"/>
        <end position="158"/>
    </location>
</feature>
<feature type="transmembrane region" description="Helical" evidence="5">
    <location>
        <begin position="6"/>
        <end position="26"/>
    </location>
</feature>
<dbReference type="PANTHER" id="PTHR10846">
    <property type="entry name" value="SODIUM/POTASSIUM/CALCIUM EXCHANGER"/>
    <property type="match status" value="1"/>
</dbReference>
<evidence type="ECO:0000313" key="8">
    <source>
        <dbReference type="Proteomes" id="UP000662783"/>
    </source>
</evidence>
<evidence type="ECO:0000256" key="4">
    <source>
        <dbReference type="ARBA" id="ARBA00023136"/>
    </source>
</evidence>
<reference evidence="7" key="1">
    <citation type="submission" date="2021-02" db="EMBL/GenBank/DDBJ databases">
        <title>Fulvivirga sp. S481 isolated from sea water.</title>
        <authorList>
            <person name="Bae S.S."/>
            <person name="Baek K."/>
        </authorList>
    </citation>
    <scope>NUCLEOTIDE SEQUENCE</scope>
    <source>
        <strain evidence="7">S481</strain>
    </source>
</reference>
<feature type="transmembrane region" description="Helical" evidence="5">
    <location>
        <begin position="277"/>
        <end position="295"/>
    </location>
</feature>
<feature type="domain" description="Sodium/calcium exchanger membrane region" evidence="6">
    <location>
        <begin position="8"/>
        <end position="155"/>
    </location>
</feature>
<name>A0A975A2Y0_9BACT</name>
<evidence type="ECO:0000256" key="2">
    <source>
        <dbReference type="ARBA" id="ARBA00022692"/>
    </source>
</evidence>
<evidence type="ECO:0000259" key="6">
    <source>
        <dbReference type="Pfam" id="PF01699"/>
    </source>
</evidence>
<organism evidence="7 8">
    <name type="scientific">Fulvivirga lutea</name>
    <dbReference type="NCBI Taxonomy" id="2810512"/>
    <lineage>
        <taxon>Bacteria</taxon>
        <taxon>Pseudomonadati</taxon>
        <taxon>Bacteroidota</taxon>
        <taxon>Cytophagia</taxon>
        <taxon>Cytophagales</taxon>
        <taxon>Fulvivirgaceae</taxon>
        <taxon>Fulvivirga</taxon>
    </lineage>
</organism>
<comment type="subcellular location">
    <subcellularLocation>
        <location evidence="1">Membrane</location>
        <topology evidence="1">Multi-pass membrane protein</topology>
    </subcellularLocation>
</comment>
<dbReference type="InterPro" id="IPR004837">
    <property type="entry name" value="NaCa_Exmemb"/>
</dbReference>
<sequence>MTSNVLIYILFVIGFVFLIKGADLLVDGATSIGKKLNISSIIIGLTIVSFGTSLPELLVNLIASYNDTPDIGVGNVLGSNVANILLILGISALINPLPITKNTYFIEVPFSLTATLLVGFLANAALFNKSEDLAISQADGFILLFFFFLFMGYVYIVSKQKKSEFSDEEFKEMTTTKSVILIVIGMVGLYFGGQWVVDGAVAMAREFGMSETFIGLTIIAVGTSLPELVTSAVAAFKRDTDIAVGNVVGSNIFNLLWILGLSASIKSIPYDSISNSDIFMIIASSTALILAVVIGKRPVISRWEGFFFLIAYIWYIIFLIERG</sequence>
<feature type="transmembrane region" description="Helical" evidence="5">
    <location>
        <begin position="243"/>
        <end position="265"/>
    </location>
</feature>
<keyword evidence="8" id="KW-1185">Reference proteome</keyword>
<dbReference type="GO" id="GO:0005262">
    <property type="term" value="F:calcium channel activity"/>
    <property type="evidence" value="ECO:0007669"/>
    <property type="project" value="TreeGrafter"/>
</dbReference>
<feature type="transmembrane region" description="Helical" evidence="5">
    <location>
        <begin position="302"/>
        <end position="320"/>
    </location>
</feature>
<dbReference type="Gene3D" id="1.20.1420.30">
    <property type="entry name" value="NCX, central ion-binding region"/>
    <property type="match status" value="1"/>
</dbReference>
<evidence type="ECO:0000256" key="1">
    <source>
        <dbReference type="ARBA" id="ARBA00004141"/>
    </source>
</evidence>
<dbReference type="InterPro" id="IPR004481">
    <property type="entry name" value="K/Na/Ca-exchanger"/>
</dbReference>
<accession>A0A975A2Y0</accession>
<feature type="transmembrane region" description="Helical" evidence="5">
    <location>
        <begin position="77"/>
        <end position="97"/>
    </location>
</feature>
<dbReference type="PANTHER" id="PTHR10846:SF8">
    <property type="entry name" value="INNER MEMBRANE PROTEIN YRBG"/>
    <property type="match status" value="1"/>
</dbReference>
<evidence type="ECO:0000313" key="7">
    <source>
        <dbReference type="EMBL" id="QSE99326.1"/>
    </source>
</evidence>
<dbReference type="AlphaFoldDB" id="A0A975A2Y0"/>
<dbReference type="Gene3D" id="6.10.280.80">
    <property type="entry name" value="NCX, peripheral helical region"/>
    <property type="match status" value="1"/>
</dbReference>
<feature type="transmembrane region" description="Helical" evidence="5">
    <location>
        <begin position="38"/>
        <end position="65"/>
    </location>
</feature>
<keyword evidence="3 5" id="KW-1133">Transmembrane helix</keyword>
<dbReference type="Proteomes" id="UP000662783">
    <property type="component" value="Chromosome"/>
</dbReference>
<dbReference type="GO" id="GO:0005886">
    <property type="term" value="C:plasma membrane"/>
    <property type="evidence" value="ECO:0007669"/>
    <property type="project" value="TreeGrafter"/>
</dbReference>
<feature type="domain" description="Sodium/calcium exchanger membrane region" evidence="6">
    <location>
        <begin position="178"/>
        <end position="320"/>
    </location>
</feature>
<protein>
    <submittedName>
        <fullName evidence="7">Calcium/sodium antiporter</fullName>
    </submittedName>
</protein>
<dbReference type="EMBL" id="CP070608">
    <property type="protein sequence ID" value="QSE99326.1"/>
    <property type="molecule type" value="Genomic_DNA"/>
</dbReference>
<feature type="transmembrane region" description="Helical" evidence="5">
    <location>
        <begin position="213"/>
        <end position="236"/>
    </location>
</feature>
<dbReference type="GO" id="GO:0008273">
    <property type="term" value="F:calcium, potassium:sodium antiporter activity"/>
    <property type="evidence" value="ECO:0007669"/>
    <property type="project" value="TreeGrafter"/>
</dbReference>
<evidence type="ECO:0000256" key="5">
    <source>
        <dbReference type="SAM" id="Phobius"/>
    </source>
</evidence>
<gene>
    <name evidence="7" type="ORF">JR347_03990</name>
</gene>
<proteinExistence type="predicted"/>
<dbReference type="Pfam" id="PF01699">
    <property type="entry name" value="Na_Ca_ex"/>
    <property type="match status" value="2"/>
</dbReference>
<feature type="transmembrane region" description="Helical" evidence="5">
    <location>
        <begin position="104"/>
        <end position="128"/>
    </location>
</feature>
<dbReference type="GO" id="GO:0006874">
    <property type="term" value="P:intracellular calcium ion homeostasis"/>
    <property type="evidence" value="ECO:0007669"/>
    <property type="project" value="TreeGrafter"/>
</dbReference>
<dbReference type="KEGG" id="fuv:JR347_03990"/>